<organism evidence="1 2">
    <name type="scientific">Kribbella pratensis</name>
    <dbReference type="NCBI Taxonomy" id="2512112"/>
    <lineage>
        <taxon>Bacteria</taxon>
        <taxon>Bacillati</taxon>
        <taxon>Actinomycetota</taxon>
        <taxon>Actinomycetes</taxon>
        <taxon>Propionibacteriales</taxon>
        <taxon>Kribbellaceae</taxon>
        <taxon>Kribbella</taxon>
    </lineage>
</organism>
<name>A0A4R8BU62_9ACTN</name>
<dbReference type="InterPro" id="IPR036086">
    <property type="entry name" value="ParB/Sulfiredoxin_sf"/>
</dbReference>
<sequence length="148" mass="17012">MTRRPFPLVVPPELAAYILDFHWDLELLHALDLPVVELSVADLAHHLDLPFWAYGGRPFRVTPRQVGADPVTYREQYERTLAADLRHPLDVVRRRDERITILDGVHRLLRAELEGRAVVEVRVLPWEDLDQIAVRGRSPTPARDTSTS</sequence>
<accession>A0A4R8BU62</accession>
<dbReference type="OrthoDB" id="3828191at2"/>
<keyword evidence="2" id="KW-1185">Reference proteome</keyword>
<gene>
    <name evidence="1" type="ORF">EV653_7317</name>
</gene>
<dbReference type="EMBL" id="SODP01000004">
    <property type="protein sequence ID" value="TDW60761.1"/>
    <property type="molecule type" value="Genomic_DNA"/>
</dbReference>
<dbReference type="RefSeq" id="WP_134110225.1">
    <property type="nucleotide sequence ID" value="NZ_SODP01000004.1"/>
</dbReference>
<comment type="caution">
    <text evidence="1">The sequence shown here is derived from an EMBL/GenBank/DDBJ whole genome shotgun (WGS) entry which is preliminary data.</text>
</comment>
<evidence type="ECO:0000313" key="1">
    <source>
        <dbReference type="EMBL" id="TDW60761.1"/>
    </source>
</evidence>
<reference evidence="1 2" key="1">
    <citation type="submission" date="2019-03" db="EMBL/GenBank/DDBJ databases">
        <title>Genomic Encyclopedia of Type Strains, Phase III (KMG-III): the genomes of soil and plant-associated and newly described type strains.</title>
        <authorList>
            <person name="Whitman W."/>
        </authorList>
    </citation>
    <scope>NUCLEOTIDE SEQUENCE [LARGE SCALE GENOMIC DNA]</scope>
    <source>
        <strain evidence="1 2">VKM Ac-2573</strain>
    </source>
</reference>
<protein>
    <submittedName>
        <fullName evidence="1">ParB-like nuclease family protein</fullName>
    </submittedName>
</protein>
<dbReference type="Proteomes" id="UP000295146">
    <property type="component" value="Unassembled WGS sequence"/>
</dbReference>
<dbReference type="SUPFAM" id="SSF110849">
    <property type="entry name" value="ParB/Sulfiredoxin"/>
    <property type="match status" value="1"/>
</dbReference>
<evidence type="ECO:0000313" key="2">
    <source>
        <dbReference type="Proteomes" id="UP000295146"/>
    </source>
</evidence>
<dbReference type="AlphaFoldDB" id="A0A4R8BU62"/>
<proteinExistence type="predicted"/>